<accession>A0A3N4IBA0</accession>
<dbReference type="EMBL" id="ML119680">
    <property type="protein sequence ID" value="RPA81420.1"/>
    <property type="molecule type" value="Genomic_DNA"/>
</dbReference>
<evidence type="ECO:0000313" key="3">
    <source>
        <dbReference type="Proteomes" id="UP000275078"/>
    </source>
</evidence>
<protein>
    <submittedName>
        <fullName evidence="2">Uncharacterized protein</fullName>
    </submittedName>
</protein>
<evidence type="ECO:0000256" key="1">
    <source>
        <dbReference type="SAM" id="MobiDB-lite"/>
    </source>
</evidence>
<feature type="region of interest" description="Disordered" evidence="1">
    <location>
        <begin position="1"/>
        <end position="79"/>
    </location>
</feature>
<feature type="region of interest" description="Disordered" evidence="1">
    <location>
        <begin position="144"/>
        <end position="171"/>
    </location>
</feature>
<keyword evidence="3" id="KW-1185">Reference proteome</keyword>
<name>A0A3N4IBA0_ASCIM</name>
<dbReference type="AlphaFoldDB" id="A0A3N4IBA0"/>
<evidence type="ECO:0000313" key="2">
    <source>
        <dbReference type="EMBL" id="RPA81420.1"/>
    </source>
</evidence>
<gene>
    <name evidence="2" type="ORF">BJ508DRAFT_326543</name>
</gene>
<organism evidence="2 3">
    <name type="scientific">Ascobolus immersus RN42</name>
    <dbReference type="NCBI Taxonomy" id="1160509"/>
    <lineage>
        <taxon>Eukaryota</taxon>
        <taxon>Fungi</taxon>
        <taxon>Dikarya</taxon>
        <taxon>Ascomycota</taxon>
        <taxon>Pezizomycotina</taxon>
        <taxon>Pezizomycetes</taxon>
        <taxon>Pezizales</taxon>
        <taxon>Ascobolaceae</taxon>
        <taxon>Ascobolus</taxon>
    </lineage>
</organism>
<proteinExistence type="predicted"/>
<sequence>MGCTWLRCGGKSRAASSPPPTDPIARPASIQSPSPRPIATVPAVLRTSPTPKQEDELLLPAISESEDTNRSGTSSRVRARIEPTLGQIQEESEHGGSVAAASIRAELLEAIATELPQSPPNSPVLESTTRRGSVARSLLESLTSSAATSVTSFHTAYESMDPQGRRPSWTE</sequence>
<reference evidence="2 3" key="1">
    <citation type="journal article" date="2018" name="Nat. Ecol. Evol.">
        <title>Pezizomycetes genomes reveal the molecular basis of ectomycorrhizal truffle lifestyle.</title>
        <authorList>
            <person name="Murat C."/>
            <person name="Payen T."/>
            <person name="Noel B."/>
            <person name="Kuo A."/>
            <person name="Morin E."/>
            <person name="Chen J."/>
            <person name="Kohler A."/>
            <person name="Krizsan K."/>
            <person name="Balestrini R."/>
            <person name="Da Silva C."/>
            <person name="Montanini B."/>
            <person name="Hainaut M."/>
            <person name="Levati E."/>
            <person name="Barry K.W."/>
            <person name="Belfiori B."/>
            <person name="Cichocki N."/>
            <person name="Clum A."/>
            <person name="Dockter R.B."/>
            <person name="Fauchery L."/>
            <person name="Guy J."/>
            <person name="Iotti M."/>
            <person name="Le Tacon F."/>
            <person name="Lindquist E.A."/>
            <person name="Lipzen A."/>
            <person name="Malagnac F."/>
            <person name="Mello A."/>
            <person name="Molinier V."/>
            <person name="Miyauchi S."/>
            <person name="Poulain J."/>
            <person name="Riccioni C."/>
            <person name="Rubini A."/>
            <person name="Sitrit Y."/>
            <person name="Splivallo R."/>
            <person name="Traeger S."/>
            <person name="Wang M."/>
            <person name="Zifcakova L."/>
            <person name="Wipf D."/>
            <person name="Zambonelli A."/>
            <person name="Paolocci F."/>
            <person name="Nowrousian M."/>
            <person name="Ottonello S."/>
            <person name="Baldrian P."/>
            <person name="Spatafora J.W."/>
            <person name="Henrissat B."/>
            <person name="Nagy L.G."/>
            <person name="Aury J.M."/>
            <person name="Wincker P."/>
            <person name="Grigoriev I.V."/>
            <person name="Bonfante P."/>
            <person name="Martin F.M."/>
        </authorList>
    </citation>
    <scope>NUCLEOTIDE SEQUENCE [LARGE SCALE GENOMIC DNA]</scope>
    <source>
        <strain evidence="2 3">RN42</strain>
    </source>
</reference>
<dbReference type="Proteomes" id="UP000275078">
    <property type="component" value="Unassembled WGS sequence"/>
</dbReference>